<proteinExistence type="predicted"/>
<comment type="caution">
    <text evidence="2">The sequence shown here is derived from an EMBL/GenBank/DDBJ whole genome shotgun (WGS) entry which is preliminary data.</text>
</comment>
<sequence>MNVLGPTLNWRKSSHSGGNGGECIEIAALSDRFLIRDSKNPDGPVLHLTPAAARALVGRVRGAVS</sequence>
<dbReference type="EMBL" id="JBHTIR010004155">
    <property type="protein sequence ID" value="MFD0856525.1"/>
    <property type="molecule type" value="Genomic_DNA"/>
</dbReference>
<dbReference type="Pfam" id="PF04149">
    <property type="entry name" value="DUF397"/>
    <property type="match status" value="1"/>
</dbReference>
<feature type="domain" description="DUF397" evidence="1">
    <location>
        <begin position="8"/>
        <end position="61"/>
    </location>
</feature>
<evidence type="ECO:0000259" key="1">
    <source>
        <dbReference type="Pfam" id="PF04149"/>
    </source>
</evidence>
<evidence type="ECO:0000313" key="2">
    <source>
        <dbReference type="EMBL" id="MFD0856525.1"/>
    </source>
</evidence>
<accession>A0ABW3CQK7</accession>
<reference evidence="3" key="1">
    <citation type="journal article" date="2019" name="Int. J. Syst. Evol. Microbiol.">
        <title>The Global Catalogue of Microorganisms (GCM) 10K type strain sequencing project: providing services to taxonomists for standard genome sequencing and annotation.</title>
        <authorList>
            <consortium name="The Broad Institute Genomics Platform"/>
            <consortium name="The Broad Institute Genome Sequencing Center for Infectious Disease"/>
            <person name="Wu L."/>
            <person name="Ma J."/>
        </authorList>
    </citation>
    <scope>NUCLEOTIDE SEQUENCE [LARGE SCALE GENOMIC DNA]</scope>
    <source>
        <strain evidence="3">JCM 31696</strain>
    </source>
</reference>
<dbReference type="Proteomes" id="UP001597083">
    <property type="component" value="Unassembled WGS sequence"/>
</dbReference>
<keyword evidence="3" id="KW-1185">Reference proteome</keyword>
<dbReference type="InterPro" id="IPR007278">
    <property type="entry name" value="DUF397"/>
</dbReference>
<gene>
    <name evidence="2" type="ORF">ACFQ07_30080</name>
</gene>
<protein>
    <submittedName>
        <fullName evidence="2">DUF397 domain-containing protein</fullName>
    </submittedName>
</protein>
<name>A0ABW3CQK7_9ACTN</name>
<organism evidence="2 3">
    <name type="scientific">Actinomadura adrarensis</name>
    <dbReference type="NCBI Taxonomy" id="1819600"/>
    <lineage>
        <taxon>Bacteria</taxon>
        <taxon>Bacillati</taxon>
        <taxon>Actinomycetota</taxon>
        <taxon>Actinomycetes</taxon>
        <taxon>Streptosporangiales</taxon>
        <taxon>Thermomonosporaceae</taxon>
        <taxon>Actinomadura</taxon>
    </lineage>
</organism>
<evidence type="ECO:0000313" key="3">
    <source>
        <dbReference type="Proteomes" id="UP001597083"/>
    </source>
</evidence>